<dbReference type="NCBIfam" id="TIGR01443">
    <property type="entry name" value="intein_Cterm"/>
    <property type="match status" value="1"/>
</dbReference>
<sequence length="145" mass="16001">MQISATRQWTEPAQVHNLTVDDIHTYYVIAGDAPVLVHNCGGDIPAPSMADKPLGSERPDANPLEGTRYTEKVQEQIKSGDDHAFPASIDTLPTMRDTSMVKGGDGIPRLHVKLPGSVNGSRGTFHWIIEPDGSISYRFFDRRMK</sequence>
<protein>
    <submittedName>
        <fullName evidence="2">Uncharacterized protein</fullName>
    </submittedName>
</protein>
<dbReference type="InterPro" id="IPR030934">
    <property type="entry name" value="Intein_C"/>
</dbReference>
<proteinExistence type="predicted"/>
<evidence type="ECO:0000313" key="2">
    <source>
        <dbReference type="EMBL" id="AYF29416.1"/>
    </source>
</evidence>
<evidence type="ECO:0000256" key="1">
    <source>
        <dbReference type="SAM" id="MobiDB-lite"/>
    </source>
</evidence>
<accession>A0A386WM33</accession>
<evidence type="ECO:0000313" key="3">
    <source>
        <dbReference type="Proteomes" id="UP000267804"/>
    </source>
</evidence>
<dbReference type="Proteomes" id="UP000267804">
    <property type="component" value="Chromosome"/>
</dbReference>
<organism evidence="2 3">
    <name type="scientific">Micromonospora tulbaghiae</name>
    <dbReference type="NCBI Taxonomy" id="479978"/>
    <lineage>
        <taxon>Bacteria</taxon>
        <taxon>Bacillati</taxon>
        <taxon>Actinomycetota</taxon>
        <taxon>Actinomycetes</taxon>
        <taxon>Micromonosporales</taxon>
        <taxon>Micromonosporaceae</taxon>
        <taxon>Micromonospora</taxon>
    </lineage>
</organism>
<dbReference type="PROSITE" id="PS50818">
    <property type="entry name" value="INTEIN_C_TER"/>
    <property type="match status" value="1"/>
</dbReference>
<reference evidence="2 3" key="1">
    <citation type="submission" date="2017-10" db="EMBL/GenBank/DDBJ databases">
        <title>Integration of genomic and chemical information greatly accelerates assignment of the full stereostructure of myelolactone, a potent inhibitor of myeloma from a marine-derived Micromonospora.</title>
        <authorList>
            <person name="Kim M.C."/>
            <person name="Machado H."/>
            <person name="Jensen P.R."/>
            <person name="Fenical W."/>
        </authorList>
    </citation>
    <scope>NUCLEOTIDE SEQUENCE [LARGE SCALE GENOMIC DNA]</scope>
    <source>
        <strain evidence="2 3">CNY-010</strain>
    </source>
</reference>
<dbReference type="EMBL" id="CP024087">
    <property type="protein sequence ID" value="AYF29416.1"/>
    <property type="molecule type" value="Genomic_DNA"/>
</dbReference>
<dbReference type="Gene3D" id="2.170.16.10">
    <property type="entry name" value="Hedgehog/Intein (Hint) domain"/>
    <property type="match status" value="1"/>
</dbReference>
<name>A0A386WM33_9ACTN</name>
<gene>
    <name evidence="2" type="ORF">CSH63_18475</name>
</gene>
<dbReference type="KEGG" id="mtua:CSH63_18475"/>
<dbReference type="AlphaFoldDB" id="A0A386WM33"/>
<feature type="region of interest" description="Disordered" evidence="1">
    <location>
        <begin position="47"/>
        <end position="68"/>
    </location>
</feature>